<evidence type="ECO:0000256" key="3">
    <source>
        <dbReference type="ARBA" id="ARBA00022691"/>
    </source>
</evidence>
<dbReference type="Gene3D" id="3.20.20.70">
    <property type="entry name" value="Aldolase class I"/>
    <property type="match status" value="1"/>
</dbReference>
<dbReference type="PANTHER" id="PTHR43076">
    <property type="entry name" value="FO SYNTHASE (COFH)"/>
    <property type="match status" value="1"/>
</dbReference>
<protein>
    <submittedName>
        <fullName evidence="8">MSMEG_0568 family radical SAM protein</fullName>
    </submittedName>
</protein>
<dbReference type="CDD" id="cd01335">
    <property type="entry name" value="Radical_SAM"/>
    <property type="match status" value="1"/>
</dbReference>
<evidence type="ECO:0000256" key="1">
    <source>
        <dbReference type="ARBA" id="ARBA00001966"/>
    </source>
</evidence>
<dbReference type="EMBL" id="JADOES010000062">
    <property type="protein sequence ID" value="MBT9317869.1"/>
    <property type="molecule type" value="Genomic_DNA"/>
</dbReference>
<gene>
    <name evidence="8" type="ORF">IXB50_20840</name>
</gene>
<keyword evidence="5" id="KW-0408">Iron</keyword>
<dbReference type="PANTHER" id="PTHR43076:SF1">
    <property type="entry name" value="LIPOYL SYNTHASE 2"/>
    <property type="match status" value="1"/>
</dbReference>
<dbReference type="SFLD" id="SFLDS00029">
    <property type="entry name" value="Radical_SAM"/>
    <property type="match status" value="1"/>
</dbReference>
<name>A0A947DK32_9CYAN</name>
<dbReference type="RefSeq" id="WP_215610931.1">
    <property type="nucleotide sequence ID" value="NZ_JADOES010000062.1"/>
</dbReference>
<dbReference type="Proteomes" id="UP000717364">
    <property type="component" value="Unassembled WGS sequence"/>
</dbReference>
<evidence type="ECO:0000256" key="5">
    <source>
        <dbReference type="ARBA" id="ARBA00023004"/>
    </source>
</evidence>
<keyword evidence="2" id="KW-0004">4Fe-4S</keyword>
<proteinExistence type="predicted"/>
<dbReference type="NCBIfam" id="NF045502">
    <property type="entry name" value="variant_rSAM"/>
    <property type="match status" value="1"/>
</dbReference>
<evidence type="ECO:0000313" key="8">
    <source>
        <dbReference type="EMBL" id="MBT9317869.1"/>
    </source>
</evidence>
<keyword evidence="9" id="KW-1185">Reference proteome</keyword>
<dbReference type="SFLD" id="SFLDG01107">
    <property type="entry name" value="Uncharacterised_Radical_SAM_Su"/>
    <property type="match status" value="1"/>
</dbReference>
<dbReference type="SMART" id="SM00729">
    <property type="entry name" value="Elp3"/>
    <property type="match status" value="1"/>
</dbReference>
<dbReference type="InterPro" id="IPR058240">
    <property type="entry name" value="rSAM_sf"/>
</dbReference>
<dbReference type="GO" id="GO:0051539">
    <property type="term" value="F:4 iron, 4 sulfur cluster binding"/>
    <property type="evidence" value="ECO:0007669"/>
    <property type="project" value="UniProtKB-KW"/>
</dbReference>
<accession>A0A947DK32</accession>
<dbReference type="InterPro" id="IPR016779">
    <property type="entry name" value="rSAM_MSMEG0568"/>
</dbReference>
<dbReference type="InterPro" id="IPR006638">
    <property type="entry name" value="Elp3/MiaA/NifB-like_rSAM"/>
</dbReference>
<dbReference type="GO" id="GO:0044689">
    <property type="term" value="F:7,8-didemethyl-8-hydroxy-5-deazariboflavin synthase activity"/>
    <property type="evidence" value="ECO:0007669"/>
    <property type="project" value="TreeGrafter"/>
</dbReference>
<reference evidence="8" key="2">
    <citation type="journal article" date="2021" name="Mar. Drugs">
        <title>Genome Reduction and Secondary Metabolism of the Marine Sponge-Associated Cyanobacterium Leptothoe.</title>
        <authorList>
            <person name="Konstantinou D."/>
            <person name="Popin R.V."/>
            <person name="Fewer D.P."/>
            <person name="Sivonen K."/>
            <person name="Gkelis S."/>
        </authorList>
    </citation>
    <scope>NUCLEOTIDE SEQUENCE</scope>
    <source>
        <strain evidence="8">TAU-MAC 1115</strain>
    </source>
</reference>
<evidence type="ECO:0000259" key="7">
    <source>
        <dbReference type="PROSITE" id="PS51918"/>
    </source>
</evidence>
<feature type="domain" description="Radical SAM core" evidence="7">
    <location>
        <begin position="108"/>
        <end position="340"/>
    </location>
</feature>
<dbReference type="InterPro" id="IPR007197">
    <property type="entry name" value="rSAM"/>
</dbReference>
<dbReference type="GO" id="GO:0046872">
    <property type="term" value="F:metal ion binding"/>
    <property type="evidence" value="ECO:0007669"/>
    <property type="project" value="UniProtKB-KW"/>
</dbReference>
<evidence type="ECO:0000313" key="9">
    <source>
        <dbReference type="Proteomes" id="UP000717364"/>
    </source>
</evidence>
<comment type="cofactor">
    <cofactor evidence="1">
        <name>[4Fe-4S] cluster</name>
        <dbReference type="ChEBI" id="CHEBI:49883"/>
    </cofactor>
</comment>
<dbReference type="PROSITE" id="PS51918">
    <property type="entry name" value="RADICAL_SAM"/>
    <property type="match status" value="1"/>
</dbReference>
<keyword evidence="4" id="KW-0479">Metal-binding</keyword>
<evidence type="ECO:0000256" key="2">
    <source>
        <dbReference type="ARBA" id="ARBA00022485"/>
    </source>
</evidence>
<reference evidence="8" key="1">
    <citation type="submission" date="2020-11" db="EMBL/GenBank/DDBJ databases">
        <authorList>
            <person name="Konstantinou D."/>
            <person name="Gkelis S."/>
            <person name="Popin R."/>
            <person name="Fewer D."/>
            <person name="Sivonen K."/>
        </authorList>
    </citation>
    <scope>NUCLEOTIDE SEQUENCE</scope>
    <source>
        <strain evidence="8">TAU-MAC 1115</strain>
    </source>
</reference>
<evidence type="ECO:0000256" key="4">
    <source>
        <dbReference type="ARBA" id="ARBA00022723"/>
    </source>
</evidence>
<dbReference type="SUPFAM" id="SSF102114">
    <property type="entry name" value="Radical SAM enzymes"/>
    <property type="match status" value="1"/>
</dbReference>
<evidence type="ECO:0000256" key="6">
    <source>
        <dbReference type="ARBA" id="ARBA00023014"/>
    </source>
</evidence>
<dbReference type="InterPro" id="IPR034405">
    <property type="entry name" value="F420"/>
</dbReference>
<dbReference type="Pfam" id="PF04055">
    <property type="entry name" value="Radical_SAM"/>
    <property type="match status" value="1"/>
</dbReference>
<dbReference type="PIRSF" id="PIRSF020870">
    <property type="entry name" value="Radical_SAM_bac_prd"/>
    <property type="match status" value="1"/>
</dbReference>
<dbReference type="NCBIfam" id="TIGR04043">
    <property type="entry name" value="rSAM_MSMEG_0568"/>
    <property type="match status" value="1"/>
</dbReference>
<organism evidence="8 9">
    <name type="scientific">Leptothoe spongobia TAU-MAC 1115</name>
    <dbReference type="NCBI Taxonomy" id="1967444"/>
    <lineage>
        <taxon>Bacteria</taxon>
        <taxon>Bacillati</taxon>
        <taxon>Cyanobacteriota</taxon>
        <taxon>Cyanophyceae</taxon>
        <taxon>Nodosilineales</taxon>
        <taxon>Cymatolegaceae</taxon>
        <taxon>Leptothoe</taxon>
        <taxon>Leptothoe spongobia</taxon>
    </lineage>
</organism>
<keyword evidence="6" id="KW-0411">Iron-sulfur</keyword>
<sequence>MNSQQVITELQAKGLNLVTDTGASGRKGGAGPSDHKAVIIGETTVMVPVYTDGAAQSPYGVHNEAGQAVLTKDSQVITQLDFPDKPRFYNLATADGIPYWKIALLHSHNVLATTVLQTCIRYENQKTACQFCAIGESLDADRTIARKTPQQLAEVAEAAVRLDGVENMIMTTGTPNTTDRGAAYLTECAQAIRARVKLPIQAQCEPPNDFVWFERMRAAGIDSLGMHLEAADPEVRARIMPGKAKVPLSYYFKAFESATNVFGRGQVSTYLLAGLGDSKETLLEMSERLIDIGVYPFVVPFVPIGGTPLADHAPPSSGFMVELYQGIGQMLKQANLLSSDMKAGCAKCGACSALSLFES</sequence>
<dbReference type="InterPro" id="IPR013785">
    <property type="entry name" value="Aldolase_TIM"/>
</dbReference>
<keyword evidence="3" id="KW-0949">S-adenosyl-L-methionine</keyword>
<dbReference type="AlphaFoldDB" id="A0A947DK32"/>
<comment type="caution">
    <text evidence="8">The sequence shown here is derived from an EMBL/GenBank/DDBJ whole genome shotgun (WGS) entry which is preliminary data.</text>
</comment>